<feature type="non-terminal residue" evidence="1">
    <location>
        <position position="1"/>
    </location>
</feature>
<evidence type="ECO:0000313" key="1">
    <source>
        <dbReference type="EMBL" id="CAF4109644.1"/>
    </source>
</evidence>
<organism evidence="1 2">
    <name type="scientific">Adineta steineri</name>
    <dbReference type="NCBI Taxonomy" id="433720"/>
    <lineage>
        <taxon>Eukaryota</taxon>
        <taxon>Metazoa</taxon>
        <taxon>Spiralia</taxon>
        <taxon>Gnathifera</taxon>
        <taxon>Rotifera</taxon>
        <taxon>Eurotatoria</taxon>
        <taxon>Bdelloidea</taxon>
        <taxon>Adinetida</taxon>
        <taxon>Adinetidae</taxon>
        <taxon>Adineta</taxon>
    </lineage>
</organism>
<proteinExistence type="predicted"/>
<dbReference type="EMBL" id="CAJOBB010004947">
    <property type="protein sequence ID" value="CAF4109644.1"/>
    <property type="molecule type" value="Genomic_DNA"/>
</dbReference>
<gene>
    <name evidence="1" type="ORF">KXQ929_LOCUS35008</name>
</gene>
<sequence length="52" mass="5876">QIDVLTIEYATNNYQKTSQKLKDITELLVGTGLYRLVTTMGALDAIFMRNPL</sequence>
<comment type="caution">
    <text evidence="1">The sequence shown here is derived from an EMBL/GenBank/DDBJ whole genome shotgun (WGS) entry which is preliminary data.</text>
</comment>
<dbReference type="AlphaFoldDB" id="A0A819VI76"/>
<evidence type="ECO:0000313" key="2">
    <source>
        <dbReference type="Proteomes" id="UP000663868"/>
    </source>
</evidence>
<dbReference type="Proteomes" id="UP000663868">
    <property type="component" value="Unassembled WGS sequence"/>
</dbReference>
<accession>A0A819VI76</accession>
<reference evidence="1" key="1">
    <citation type="submission" date="2021-02" db="EMBL/GenBank/DDBJ databases">
        <authorList>
            <person name="Nowell W R."/>
        </authorList>
    </citation>
    <scope>NUCLEOTIDE SEQUENCE</scope>
</reference>
<protein>
    <submittedName>
        <fullName evidence="1">Uncharacterized protein</fullName>
    </submittedName>
</protein>
<name>A0A819VI76_9BILA</name>